<dbReference type="SMART" id="SM01192">
    <property type="entry name" value="Enolase_C"/>
    <property type="match status" value="1"/>
</dbReference>
<keyword evidence="6" id="KW-0324">Glycolysis</keyword>
<feature type="domain" description="Enolase C-terminal TIM barrel" evidence="9">
    <location>
        <begin position="122"/>
        <end position="393"/>
    </location>
</feature>
<accession>A0ABQ5Q2M8</accession>
<evidence type="ECO:0000256" key="2">
    <source>
        <dbReference type="ARBA" id="ARBA00009604"/>
    </source>
</evidence>
<dbReference type="EC" id="4.2.1.11" evidence="3"/>
<evidence type="ECO:0000256" key="3">
    <source>
        <dbReference type="ARBA" id="ARBA00012058"/>
    </source>
</evidence>
<dbReference type="PANTHER" id="PTHR11902">
    <property type="entry name" value="ENOLASE"/>
    <property type="match status" value="1"/>
</dbReference>
<keyword evidence="5" id="KW-0964">Secreted</keyword>
<evidence type="ECO:0000256" key="1">
    <source>
        <dbReference type="ARBA" id="ARBA00005031"/>
    </source>
</evidence>
<sequence length="399" mass="44799">MITTAIRSIDHLRILNSHAEFTTEFQVELEGGFRGRGASPRGETISVFEDQNRLISPVSILDQIERDGCLGRPIDQMGFDAYLQDHLDQFGSNHTFGLSLAFFAATGTQRSPFELFGRKPGLLQAPRLCLNILNGGWHAYTNPVLSDFSEFMLVAVGKNVERVLDAHRAIQQVVKERLRSLDTQVVSGNPVHTFPIPDNRSVLEFLLSVREHLGLAGEFDLMIDASASDLWHNERYRFPLTDGSARTGESFCEYWKSLIRDYDLIHLEDPFHEHDLDAWRTLTAAQTHCRIIGDNLYASDPERIARGAEAGLSHGVVIKPNQAGTVTRVRQAIDVARQKGQVPITSHRSISTEETFLSLLTCMEDVPYIKIGPLETDYSSVVRLNEILRWTTPTMVAAR</sequence>
<proteinExistence type="inferred from homology"/>
<dbReference type="PRINTS" id="PR00148">
    <property type="entry name" value="ENOLASE"/>
</dbReference>
<dbReference type="InterPro" id="IPR036849">
    <property type="entry name" value="Enolase-like_C_sf"/>
</dbReference>
<dbReference type="InterPro" id="IPR000941">
    <property type="entry name" value="Enolase"/>
</dbReference>
<keyword evidence="7" id="KW-0456">Lyase</keyword>
<dbReference type="PIRSF" id="PIRSF001400">
    <property type="entry name" value="Enolase"/>
    <property type="match status" value="1"/>
</dbReference>
<comment type="caution">
    <text evidence="10">The sequence shown here is derived from an EMBL/GenBank/DDBJ whole genome shotgun (WGS) entry which is preliminary data.</text>
</comment>
<gene>
    <name evidence="10" type="primary">eno1</name>
    <name evidence="10" type="ORF">GETHPA_03860</name>
</gene>
<keyword evidence="11" id="KW-1185">Reference proteome</keyword>
<dbReference type="EMBL" id="BSDD01000001">
    <property type="protein sequence ID" value="GLH68853.1"/>
    <property type="molecule type" value="Genomic_DNA"/>
</dbReference>
<comment type="similarity">
    <text evidence="2">Belongs to the enolase family.</text>
</comment>
<dbReference type="Pfam" id="PF00113">
    <property type="entry name" value="Enolase_C"/>
    <property type="match status" value="1"/>
</dbReference>
<dbReference type="SUPFAM" id="SSF51604">
    <property type="entry name" value="Enolase C-terminal domain-like"/>
    <property type="match status" value="1"/>
</dbReference>
<dbReference type="Proteomes" id="UP001165089">
    <property type="component" value="Unassembled WGS sequence"/>
</dbReference>
<evidence type="ECO:0000256" key="5">
    <source>
        <dbReference type="ARBA" id="ARBA00022525"/>
    </source>
</evidence>
<evidence type="ECO:0000256" key="7">
    <source>
        <dbReference type="ARBA" id="ARBA00023239"/>
    </source>
</evidence>
<dbReference type="PANTHER" id="PTHR11902:SF1">
    <property type="entry name" value="ENOLASE"/>
    <property type="match status" value="1"/>
</dbReference>
<comment type="function">
    <text evidence="8">Catalyzes the reversible conversion of 2-phosphoglycerate (2-PG) into phosphoenolpyruvate (PEP). It is essential for the degradation of carbohydrates via glycolysis.</text>
</comment>
<comment type="pathway">
    <text evidence="1">Carbohydrate degradation; glycolysis; pyruvate from D-glyceraldehyde 3-phosphate: step 4/5.</text>
</comment>
<name>A0ABQ5Q2M8_9BACT</name>
<dbReference type="InterPro" id="IPR020810">
    <property type="entry name" value="Enolase_C"/>
</dbReference>
<evidence type="ECO:0000259" key="9">
    <source>
        <dbReference type="SMART" id="SM01192"/>
    </source>
</evidence>
<organism evidence="10 11">
    <name type="scientific">Geothrix rubra</name>
    <dbReference type="NCBI Taxonomy" id="2927977"/>
    <lineage>
        <taxon>Bacteria</taxon>
        <taxon>Pseudomonadati</taxon>
        <taxon>Acidobacteriota</taxon>
        <taxon>Holophagae</taxon>
        <taxon>Holophagales</taxon>
        <taxon>Holophagaceae</taxon>
        <taxon>Geothrix</taxon>
    </lineage>
</organism>
<protein>
    <recommendedName>
        <fullName evidence="4">Enolase</fullName>
        <ecNumber evidence="3">4.2.1.11</ecNumber>
    </recommendedName>
</protein>
<reference evidence="10 11" key="1">
    <citation type="journal article" date="2023" name="Antonie Van Leeuwenhoek">
        <title>Mesoterricola silvestris gen. nov., sp. nov., Mesoterricola sediminis sp. nov., Geothrix oryzae sp. nov., Geothrix edaphica sp. nov., Geothrix rubra sp. nov., and Geothrix limicola sp. nov., six novel members of Acidobacteriota isolated from soils.</title>
        <authorList>
            <person name="Itoh H."/>
            <person name="Sugisawa Y."/>
            <person name="Mise K."/>
            <person name="Xu Z."/>
            <person name="Kuniyasu M."/>
            <person name="Ushijima N."/>
            <person name="Kawano K."/>
            <person name="Kobayashi E."/>
            <person name="Shiratori Y."/>
            <person name="Masuda Y."/>
            <person name="Senoo K."/>
        </authorList>
    </citation>
    <scope>NUCLEOTIDE SEQUENCE [LARGE SCALE GENOMIC DNA]</scope>
    <source>
        <strain evidence="10 11">Red803</strain>
    </source>
</reference>
<evidence type="ECO:0000256" key="6">
    <source>
        <dbReference type="ARBA" id="ARBA00023152"/>
    </source>
</evidence>
<dbReference type="Gene3D" id="3.20.20.120">
    <property type="entry name" value="Enolase-like C-terminal domain"/>
    <property type="match status" value="1"/>
</dbReference>
<evidence type="ECO:0000256" key="4">
    <source>
        <dbReference type="ARBA" id="ARBA00017068"/>
    </source>
</evidence>
<evidence type="ECO:0000313" key="10">
    <source>
        <dbReference type="EMBL" id="GLH68853.1"/>
    </source>
</evidence>
<evidence type="ECO:0000313" key="11">
    <source>
        <dbReference type="Proteomes" id="UP001165089"/>
    </source>
</evidence>
<evidence type="ECO:0000256" key="8">
    <source>
        <dbReference type="ARBA" id="ARBA00045763"/>
    </source>
</evidence>